<dbReference type="EMBL" id="CCBQ010000047">
    <property type="protein sequence ID" value="CDO96278.1"/>
    <property type="molecule type" value="Genomic_DNA"/>
</dbReference>
<dbReference type="PANTHER" id="PTHR38425:SF1">
    <property type="entry name" value="LONG CHRONOLOGICAL LIFESPAN PROTEIN 2"/>
    <property type="match status" value="1"/>
</dbReference>
<dbReference type="CDD" id="cd23996">
    <property type="entry name" value="LCL2-like"/>
    <property type="match status" value="1"/>
</dbReference>
<sequence length="133" mass="14940">MKVLGSVIGLSFVLQAASAFFFDSGHHQQQQQQQQQRDGNSYQQRFFDINCPHYVCPGTLECVRKQSDCSCPYPNSQLKCNLPNGQAICISKPATHDARLSDIYDDPVKGPAQRTDGLRDCGWVLDVYEGKRK</sequence>
<dbReference type="AlphaFoldDB" id="A0A0A8LD91"/>
<comment type="similarity">
    <text evidence="1">Belongs to the LCL2 family.</text>
</comment>
<evidence type="ECO:0000256" key="3">
    <source>
        <dbReference type="ARBA" id="ARBA00022729"/>
    </source>
</evidence>
<dbReference type="InterPro" id="IPR034543">
    <property type="entry name" value="LCL2"/>
</dbReference>
<dbReference type="GO" id="GO:0036503">
    <property type="term" value="P:ERAD pathway"/>
    <property type="evidence" value="ECO:0007669"/>
    <property type="project" value="TreeGrafter"/>
</dbReference>
<keyword evidence="6" id="KW-1185">Reference proteome</keyword>
<gene>
    <name evidence="5" type="ORF">KLDO_g4486</name>
</gene>
<protein>
    <recommendedName>
        <fullName evidence="2">Long chronological lifespan protein 2</fullName>
    </recommendedName>
</protein>
<organism evidence="5 6">
    <name type="scientific">Kluyveromyces dobzhanskii CBS 2104</name>
    <dbReference type="NCBI Taxonomy" id="1427455"/>
    <lineage>
        <taxon>Eukaryota</taxon>
        <taxon>Fungi</taxon>
        <taxon>Dikarya</taxon>
        <taxon>Ascomycota</taxon>
        <taxon>Saccharomycotina</taxon>
        <taxon>Saccharomycetes</taxon>
        <taxon>Saccharomycetales</taxon>
        <taxon>Saccharomycetaceae</taxon>
        <taxon>Kluyveromyces</taxon>
    </lineage>
</organism>
<reference evidence="5 6" key="1">
    <citation type="submission" date="2014-03" db="EMBL/GenBank/DDBJ databases">
        <title>The genome of Kluyveromyces dobzhanskii.</title>
        <authorList>
            <person name="Nystedt B."/>
            <person name="Astrom S."/>
        </authorList>
    </citation>
    <scope>NUCLEOTIDE SEQUENCE [LARGE SCALE GENOMIC DNA]</scope>
    <source>
        <strain evidence="5 6">CBS 2104</strain>
    </source>
</reference>
<evidence type="ECO:0000313" key="6">
    <source>
        <dbReference type="Proteomes" id="UP000031516"/>
    </source>
</evidence>
<accession>A0A0A8LD91</accession>
<feature type="signal peptide" evidence="4">
    <location>
        <begin position="1"/>
        <end position="19"/>
    </location>
</feature>
<proteinExistence type="inferred from homology"/>
<dbReference type="PANTHER" id="PTHR38425">
    <property type="entry name" value="LONG CHRONOLOGICAL LIFESPAN PROTEIN 2"/>
    <property type="match status" value="1"/>
</dbReference>
<dbReference type="Proteomes" id="UP000031516">
    <property type="component" value="Unassembled WGS sequence"/>
</dbReference>
<evidence type="ECO:0000256" key="1">
    <source>
        <dbReference type="ARBA" id="ARBA00010545"/>
    </source>
</evidence>
<feature type="chain" id="PRO_5002038884" description="Long chronological lifespan protein 2" evidence="4">
    <location>
        <begin position="20"/>
        <end position="133"/>
    </location>
</feature>
<evidence type="ECO:0000256" key="4">
    <source>
        <dbReference type="SAM" id="SignalP"/>
    </source>
</evidence>
<evidence type="ECO:0000313" key="5">
    <source>
        <dbReference type="EMBL" id="CDO96278.1"/>
    </source>
</evidence>
<evidence type="ECO:0000256" key="2">
    <source>
        <dbReference type="ARBA" id="ARBA00018534"/>
    </source>
</evidence>
<keyword evidence="3 4" id="KW-0732">Signal</keyword>
<name>A0A0A8LD91_9SACH</name>
<dbReference type="OrthoDB" id="2234316at2759"/>
<comment type="caution">
    <text evidence="5">The sequence shown here is derived from an EMBL/GenBank/DDBJ whole genome shotgun (WGS) entry which is preliminary data.</text>
</comment>